<keyword evidence="3" id="KW-1185">Reference proteome</keyword>
<keyword evidence="1" id="KW-0472">Membrane</keyword>
<accession>A0ABZ2SDZ2</accession>
<evidence type="ECO:0000313" key="3">
    <source>
        <dbReference type="Proteomes" id="UP001456368"/>
    </source>
</evidence>
<evidence type="ECO:0000256" key="1">
    <source>
        <dbReference type="SAM" id="Phobius"/>
    </source>
</evidence>
<keyword evidence="1" id="KW-1133">Transmembrane helix</keyword>
<keyword evidence="1" id="KW-0812">Transmembrane</keyword>
<feature type="transmembrane region" description="Helical" evidence="1">
    <location>
        <begin position="191"/>
        <end position="209"/>
    </location>
</feature>
<feature type="transmembrane region" description="Helical" evidence="1">
    <location>
        <begin position="6"/>
        <end position="30"/>
    </location>
</feature>
<gene>
    <name evidence="2" type="ORF">VNN45_08540</name>
</gene>
<evidence type="ECO:0000313" key="2">
    <source>
        <dbReference type="EMBL" id="WYC66921.1"/>
    </source>
</evidence>
<reference evidence="2 3" key="1">
    <citation type="submission" date="2023-12" db="EMBL/GenBank/DDBJ databases">
        <title>Redefining Piscine Lactococcosis.</title>
        <authorList>
            <person name="Heckman T.I."/>
            <person name="Yazdi Z."/>
            <person name="Older C.E."/>
            <person name="Griffin M.J."/>
            <person name="Waldbieser G.C."/>
            <person name="Chow A.M."/>
            <person name="Medina Silva I."/>
            <person name="Anenson K.M."/>
            <person name="Garcia J.C."/>
            <person name="LaFrentz B.R."/>
            <person name="Slavic D."/>
            <person name="Toohey-Kurth K.L."/>
            <person name="Yant P."/>
            <person name="Fritz H.M."/>
            <person name="Henderson E."/>
            <person name="McDowall R."/>
            <person name="Cai H."/>
            <person name="Adikson M."/>
            <person name="Soto E."/>
        </authorList>
    </citation>
    <scope>NUCLEOTIDE SEQUENCE [LARGE SCALE GENOMIC DNA]</scope>
    <source>
        <strain evidence="2 3">R21-91A</strain>
    </source>
</reference>
<dbReference type="RefSeq" id="WP_338954949.1">
    <property type="nucleotide sequence ID" value="NZ_CP141697.1"/>
</dbReference>
<protein>
    <submittedName>
        <fullName evidence="2">Uncharacterized protein</fullName>
    </submittedName>
</protein>
<feature type="transmembrane region" description="Helical" evidence="1">
    <location>
        <begin position="42"/>
        <end position="61"/>
    </location>
</feature>
<dbReference type="Proteomes" id="UP001456368">
    <property type="component" value="Chromosome"/>
</dbReference>
<feature type="transmembrane region" description="Helical" evidence="1">
    <location>
        <begin position="81"/>
        <end position="103"/>
    </location>
</feature>
<name>A0ABZ2SDZ2_9LACT</name>
<organism evidence="2 3">
    <name type="scientific">Lactococcus petauri</name>
    <dbReference type="NCBI Taxonomy" id="1940789"/>
    <lineage>
        <taxon>Bacteria</taxon>
        <taxon>Bacillati</taxon>
        <taxon>Bacillota</taxon>
        <taxon>Bacilli</taxon>
        <taxon>Lactobacillales</taxon>
        <taxon>Streptococcaceae</taxon>
        <taxon>Lactococcus</taxon>
    </lineage>
</organism>
<sequence length="247" mass="28489">MLTNLSIIIGIILSLGAVFQLVTNMLLATPVEYHLESNYQRIFRYVAHIIMISFFLVLLILPSFLNSSEGVQFKDTITENQYFIVGLFIFLLVFLVTCLYITGRDIWTENYQRKLVFKKKKGKKYVILKKFLNNKVLLTPVKSTKNIQYYIVKEDDLEKGVLELESYDTVSDRRAIKYFTRWDNARVTSKIMIIIILILIASILLYTLLRSGAGIFKSIIGTITLVVLSLTTYIKGYIKGKKLIKSE</sequence>
<dbReference type="EMBL" id="CP141698">
    <property type="protein sequence ID" value="WYC66921.1"/>
    <property type="molecule type" value="Genomic_DNA"/>
</dbReference>
<proteinExistence type="predicted"/>
<feature type="transmembrane region" description="Helical" evidence="1">
    <location>
        <begin position="215"/>
        <end position="234"/>
    </location>
</feature>